<dbReference type="PANTHER" id="PTHR30478">
    <property type="entry name" value="DNA POLYMERASE III SUBUNIT BETA"/>
    <property type="match status" value="1"/>
</dbReference>
<evidence type="ECO:0000256" key="8">
    <source>
        <dbReference type="ARBA" id="ARBA00023125"/>
    </source>
</evidence>
<evidence type="ECO:0000256" key="4">
    <source>
        <dbReference type="ARBA" id="ARBA00022679"/>
    </source>
</evidence>
<dbReference type="KEGG" id="bcho:BcFMB_02445"/>
<dbReference type="Proteomes" id="UP000229907">
    <property type="component" value="Chromosome"/>
</dbReference>
<dbReference type="SUPFAM" id="SSF55979">
    <property type="entry name" value="DNA clamp"/>
    <property type="match status" value="3"/>
</dbReference>
<evidence type="ECO:0000313" key="13">
    <source>
        <dbReference type="EMBL" id="ATU19973.1"/>
    </source>
</evidence>
<dbReference type="Pfam" id="PF00712">
    <property type="entry name" value="DNA_pol3_beta"/>
    <property type="match status" value="1"/>
</dbReference>
<reference evidence="14 15" key="1">
    <citation type="submission" date="2014-03" db="EMBL/GenBank/DDBJ databases">
        <title>Genomics of Bifidobacteria.</title>
        <authorList>
            <person name="Ventura M."/>
            <person name="Milani C."/>
            <person name="Lugli G.A."/>
        </authorList>
    </citation>
    <scope>NUCLEOTIDE SEQUENCE [LARGE SCALE GENOMIC DNA]</scope>
    <source>
        <strain evidence="14 15">LMG 10510</strain>
    </source>
</reference>
<proteinExistence type="inferred from homology"/>
<organism evidence="14 15">
    <name type="scientific">Bifidobacterium choerinum</name>
    <dbReference type="NCBI Taxonomy" id="35760"/>
    <lineage>
        <taxon>Bacteria</taxon>
        <taxon>Bacillati</taxon>
        <taxon>Actinomycetota</taxon>
        <taxon>Actinomycetes</taxon>
        <taxon>Bifidobacteriales</taxon>
        <taxon>Bifidobacteriaceae</taxon>
        <taxon>Bifidobacterium</taxon>
    </lineage>
</organism>
<keyword evidence="8" id="KW-0238">DNA-binding</keyword>
<reference evidence="13 16" key="2">
    <citation type="submission" date="2016-11" db="EMBL/GenBank/DDBJ databases">
        <title>complete genome sequence of Bifidobacterium choerinum strain FMB-1.</title>
        <authorList>
            <person name="Park C.-S."/>
            <person name="Jung D.-H."/>
            <person name="Choi D.-S."/>
        </authorList>
    </citation>
    <scope>NUCLEOTIDE SEQUENCE [LARGE SCALE GENOMIC DNA]</scope>
    <source>
        <strain evidence="13 16">FMB-1</strain>
    </source>
</reference>
<evidence type="ECO:0000256" key="6">
    <source>
        <dbReference type="ARBA" id="ARBA00022705"/>
    </source>
</evidence>
<comment type="similarity">
    <text evidence="2 9">Belongs to the beta sliding clamp family.</text>
</comment>
<dbReference type="Pfam" id="PF02768">
    <property type="entry name" value="DNA_pol3_beta_3"/>
    <property type="match status" value="1"/>
</dbReference>
<accession>A0A087AGS2</accession>
<comment type="subunit">
    <text evidence="9">Forms a ring-shaped head-to-tail homodimer around DNA.</text>
</comment>
<sequence>MKVEVNSTSFADAVSWTTSILSAKQLNPLLSGIKLEARDGALQLSTFTYELSSRDHIEAGVDEAGAAVVPGKLLADISKSLPFEKAYLQTDGSTLRISSGKSTFTLQLMPESEYPDLPQLPPLLGQVDAPTLTQSIVQAAVAIARTDDRPVLTAVQMKFNGDTVTLSSTDRFRLARSTFHWSPADDGLEAVALVKGTHLRDISRSLDERQNVNLYFDVENPTLLGVENAGRVSTVQLIDGDFPAVDRLYADSYPIHAVLDKQNLLDAIKRVALVAERNAPIRMVFAGQEVTLTAGAADEASASEVLDVDLDGEDVTVAFNPNYLREGLSEITEPYVRMKMTTAVKPVEFDGQQEADSEESLAYRYLLVPMRFNS</sequence>
<protein>
    <recommendedName>
        <fullName evidence="9">Beta sliding clamp</fullName>
    </recommendedName>
</protein>
<dbReference type="GO" id="GO:0006271">
    <property type="term" value="P:DNA strand elongation involved in DNA replication"/>
    <property type="evidence" value="ECO:0007669"/>
    <property type="project" value="TreeGrafter"/>
</dbReference>
<gene>
    <name evidence="13" type="ORF">BcFMB_02445</name>
    <name evidence="14" type="ORF">BCHO_0053</name>
</gene>
<comment type="function">
    <text evidence="9">Confers DNA tethering and processivity to DNA polymerases and other proteins. Acts as a clamp, forming a ring around DNA (a reaction catalyzed by the clamp-loading complex) which diffuses in an ATP-independent manner freely and bidirectionally along dsDNA. Initially characterized for its ability to contact the catalytic subunit of DNA polymerase III (Pol III), a complex, multichain enzyme responsible for most of the replicative synthesis in bacteria; Pol III exhibits 3'-5' exonuclease proofreading activity. The beta chain is required for initiation of replication as well as for processivity of DNA replication.</text>
</comment>
<dbReference type="AlphaFoldDB" id="A0A087AGS2"/>
<dbReference type="InterPro" id="IPR046938">
    <property type="entry name" value="DNA_clamp_sf"/>
</dbReference>
<evidence type="ECO:0000256" key="2">
    <source>
        <dbReference type="ARBA" id="ARBA00010752"/>
    </source>
</evidence>
<comment type="subcellular location">
    <subcellularLocation>
        <location evidence="1 9">Cytoplasm</location>
    </subcellularLocation>
</comment>
<evidence type="ECO:0000313" key="16">
    <source>
        <dbReference type="Proteomes" id="UP000229907"/>
    </source>
</evidence>
<dbReference type="GO" id="GO:0003887">
    <property type="term" value="F:DNA-directed DNA polymerase activity"/>
    <property type="evidence" value="ECO:0007669"/>
    <property type="project" value="UniProtKB-UniRule"/>
</dbReference>
<dbReference type="GO" id="GO:0003677">
    <property type="term" value="F:DNA binding"/>
    <property type="evidence" value="ECO:0007669"/>
    <property type="project" value="UniProtKB-UniRule"/>
</dbReference>
<keyword evidence="15" id="KW-1185">Reference proteome</keyword>
<feature type="domain" description="DNA polymerase III beta sliding clamp N-terminal" evidence="10">
    <location>
        <begin position="1"/>
        <end position="118"/>
    </location>
</feature>
<evidence type="ECO:0000259" key="11">
    <source>
        <dbReference type="Pfam" id="PF02767"/>
    </source>
</evidence>
<evidence type="ECO:0000256" key="7">
    <source>
        <dbReference type="ARBA" id="ARBA00022932"/>
    </source>
</evidence>
<dbReference type="GO" id="GO:0009360">
    <property type="term" value="C:DNA polymerase III complex"/>
    <property type="evidence" value="ECO:0007669"/>
    <property type="project" value="InterPro"/>
</dbReference>
<feature type="domain" description="DNA polymerase III beta sliding clamp C-terminal" evidence="12">
    <location>
        <begin position="256"/>
        <end position="359"/>
    </location>
</feature>
<evidence type="ECO:0000259" key="10">
    <source>
        <dbReference type="Pfam" id="PF00712"/>
    </source>
</evidence>
<dbReference type="SMART" id="SM00480">
    <property type="entry name" value="POL3Bc"/>
    <property type="match status" value="1"/>
</dbReference>
<dbReference type="Gene3D" id="3.10.150.10">
    <property type="entry name" value="DNA Polymerase III, subunit A, domain 2"/>
    <property type="match status" value="3"/>
</dbReference>
<dbReference type="RefSeq" id="WP_024540159.1">
    <property type="nucleotide sequence ID" value="NZ_CP018044.1"/>
</dbReference>
<dbReference type="GO" id="GO:0005737">
    <property type="term" value="C:cytoplasm"/>
    <property type="evidence" value="ECO:0007669"/>
    <property type="project" value="UniProtKB-SubCell"/>
</dbReference>
<dbReference type="NCBIfam" id="TIGR00663">
    <property type="entry name" value="dnan"/>
    <property type="match status" value="1"/>
</dbReference>
<evidence type="ECO:0000256" key="5">
    <source>
        <dbReference type="ARBA" id="ARBA00022695"/>
    </source>
</evidence>
<dbReference type="OrthoDB" id="468978at2"/>
<dbReference type="InterPro" id="IPR001001">
    <property type="entry name" value="DNA_polIII_beta"/>
</dbReference>
<evidence type="ECO:0000256" key="3">
    <source>
        <dbReference type="ARBA" id="ARBA00022490"/>
    </source>
</evidence>
<dbReference type="EMBL" id="CP018044">
    <property type="protein sequence ID" value="ATU19973.1"/>
    <property type="molecule type" value="Genomic_DNA"/>
</dbReference>
<feature type="domain" description="DNA polymerase III beta sliding clamp central" evidence="11">
    <location>
        <begin position="127"/>
        <end position="243"/>
    </location>
</feature>
<dbReference type="PANTHER" id="PTHR30478:SF0">
    <property type="entry name" value="BETA SLIDING CLAMP"/>
    <property type="match status" value="1"/>
</dbReference>
<evidence type="ECO:0000256" key="9">
    <source>
        <dbReference type="PIRNR" id="PIRNR000804"/>
    </source>
</evidence>
<dbReference type="EMBL" id="JGYU01000002">
    <property type="protein sequence ID" value="KFI57972.1"/>
    <property type="molecule type" value="Genomic_DNA"/>
</dbReference>
<dbReference type="Pfam" id="PF02767">
    <property type="entry name" value="DNA_pol3_beta_2"/>
    <property type="match status" value="1"/>
</dbReference>
<dbReference type="STRING" id="35760.BCHO_0053"/>
<dbReference type="InterPro" id="IPR022637">
    <property type="entry name" value="DNA_polIII_beta_cen"/>
</dbReference>
<dbReference type="eggNOG" id="COG0592">
    <property type="taxonomic scope" value="Bacteria"/>
</dbReference>
<evidence type="ECO:0000313" key="14">
    <source>
        <dbReference type="EMBL" id="KFI57972.1"/>
    </source>
</evidence>
<dbReference type="GO" id="GO:0008408">
    <property type="term" value="F:3'-5' exonuclease activity"/>
    <property type="evidence" value="ECO:0007669"/>
    <property type="project" value="InterPro"/>
</dbReference>
<dbReference type="InterPro" id="IPR022634">
    <property type="entry name" value="DNA_polIII_beta_N"/>
</dbReference>
<keyword evidence="5 9" id="KW-0548">Nucleotidyltransferase</keyword>
<evidence type="ECO:0000259" key="12">
    <source>
        <dbReference type="Pfam" id="PF02768"/>
    </source>
</evidence>
<keyword evidence="7 9" id="KW-0239">DNA-directed DNA polymerase</keyword>
<dbReference type="PIRSF" id="PIRSF000804">
    <property type="entry name" value="DNA_pol_III_b"/>
    <property type="match status" value="1"/>
</dbReference>
<keyword evidence="6 9" id="KW-0235">DNA replication</keyword>
<evidence type="ECO:0000256" key="1">
    <source>
        <dbReference type="ARBA" id="ARBA00004496"/>
    </source>
</evidence>
<keyword evidence="4 9" id="KW-0808">Transferase</keyword>
<dbReference type="InterPro" id="IPR022635">
    <property type="entry name" value="DNA_polIII_beta_C"/>
</dbReference>
<keyword evidence="3 9" id="KW-0963">Cytoplasm</keyword>
<dbReference type="CDD" id="cd00140">
    <property type="entry name" value="beta_clamp"/>
    <property type="match status" value="1"/>
</dbReference>
<dbReference type="Proteomes" id="UP000028995">
    <property type="component" value="Unassembled WGS sequence"/>
</dbReference>
<name>A0A087AGS2_9BIFI</name>
<evidence type="ECO:0000313" key="15">
    <source>
        <dbReference type="Proteomes" id="UP000028995"/>
    </source>
</evidence>